<evidence type="ECO:0000313" key="10">
    <source>
        <dbReference type="EMBL" id="KAG7156292.1"/>
    </source>
</evidence>
<dbReference type="GO" id="GO:0008270">
    <property type="term" value="F:zinc ion binding"/>
    <property type="evidence" value="ECO:0007669"/>
    <property type="project" value="UniProtKB-KW"/>
</dbReference>
<organism evidence="10 11">
    <name type="scientific">Homarus americanus</name>
    <name type="common">American lobster</name>
    <dbReference type="NCBI Taxonomy" id="6706"/>
    <lineage>
        <taxon>Eukaryota</taxon>
        <taxon>Metazoa</taxon>
        <taxon>Ecdysozoa</taxon>
        <taxon>Arthropoda</taxon>
        <taxon>Crustacea</taxon>
        <taxon>Multicrustacea</taxon>
        <taxon>Malacostraca</taxon>
        <taxon>Eumalacostraca</taxon>
        <taxon>Eucarida</taxon>
        <taxon>Decapoda</taxon>
        <taxon>Pleocyemata</taxon>
        <taxon>Astacidea</taxon>
        <taxon>Nephropoidea</taxon>
        <taxon>Nephropidae</taxon>
        <taxon>Homarus</taxon>
    </lineage>
</organism>
<dbReference type="SUPFAM" id="SSF57667">
    <property type="entry name" value="beta-beta-alpha zinc fingers"/>
    <property type="match status" value="2"/>
</dbReference>
<sequence length="257" mass="28917">MDHKLQPQDRPIEKDTGQLALQGLKNTVARFPEYPATPEEPAAISFAGVTSSAAARAREGHLSPSSTSKTTQSVLSENSKASGSKGGPIIPFFNYHNFLMPPLNHWITHPLISNNMRPLLTHRQVATLQANSTTLLPCQATPSFGTSSRRPPRRKLKREVCSQCNKQFESRCKLKEHMFSHTGERPYQCEVCGMRFARKFCHKRHLNVHTEEKPHLCHMCGRGFRAEYDMKMHVMGKVCLKKLPKRDGPSPAKHSVP</sequence>
<proteinExistence type="inferred from homology"/>
<accession>A0A8J5MM62</accession>
<dbReference type="GO" id="GO:0000981">
    <property type="term" value="F:DNA-binding transcription factor activity, RNA polymerase II-specific"/>
    <property type="evidence" value="ECO:0007669"/>
    <property type="project" value="TreeGrafter"/>
</dbReference>
<gene>
    <name evidence="10" type="primary">Znf148-L</name>
    <name evidence="10" type="ORF">Hamer_G006014</name>
</gene>
<dbReference type="PROSITE" id="PS50157">
    <property type="entry name" value="ZINC_FINGER_C2H2_2"/>
    <property type="match status" value="2"/>
</dbReference>
<dbReference type="Proteomes" id="UP000747542">
    <property type="component" value="Unassembled WGS sequence"/>
</dbReference>
<dbReference type="PANTHER" id="PTHR24388:SF104">
    <property type="entry name" value="AT-RICH BINDING PROTEIN-RELATED"/>
    <property type="match status" value="1"/>
</dbReference>
<keyword evidence="5" id="KW-0539">Nucleus</keyword>
<keyword evidence="4" id="KW-0862">Zinc</keyword>
<dbReference type="EMBL" id="JAHLQT010039184">
    <property type="protein sequence ID" value="KAG7156292.1"/>
    <property type="molecule type" value="Genomic_DNA"/>
</dbReference>
<evidence type="ECO:0000313" key="11">
    <source>
        <dbReference type="Proteomes" id="UP000747542"/>
    </source>
</evidence>
<comment type="similarity">
    <text evidence="6">Belongs to the snail C2H2-type zinc-finger protein family.</text>
</comment>
<evidence type="ECO:0000256" key="1">
    <source>
        <dbReference type="ARBA" id="ARBA00022723"/>
    </source>
</evidence>
<dbReference type="SMART" id="SM00355">
    <property type="entry name" value="ZnF_C2H2"/>
    <property type="match status" value="3"/>
</dbReference>
<evidence type="ECO:0000256" key="4">
    <source>
        <dbReference type="ARBA" id="ARBA00022833"/>
    </source>
</evidence>
<evidence type="ECO:0000256" key="8">
    <source>
        <dbReference type="SAM" id="MobiDB-lite"/>
    </source>
</evidence>
<dbReference type="InterPro" id="IPR013087">
    <property type="entry name" value="Znf_C2H2_type"/>
</dbReference>
<dbReference type="InterPro" id="IPR036236">
    <property type="entry name" value="Znf_C2H2_sf"/>
</dbReference>
<evidence type="ECO:0000256" key="7">
    <source>
        <dbReference type="PROSITE-ProRule" id="PRU00042"/>
    </source>
</evidence>
<comment type="caution">
    <text evidence="10">The sequence shown here is derived from an EMBL/GenBank/DDBJ whole genome shotgun (WGS) entry which is preliminary data.</text>
</comment>
<dbReference type="AlphaFoldDB" id="A0A8J5MM62"/>
<feature type="domain" description="C2H2-type" evidence="9">
    <location>
        <begin position="159"/>
        <end position="186"/>
    </location>
</feature>
<dbReference type="PANTHER" id="PTHR24388">
    <property type="entry name" value="ZINC FINGER PROTEIN"/>
    <property type="match status" value="1"/>
</dbReference>
<feature type="region of interest" description="Disordered" evidence="8">
    <location>
        <begin position="55"/>
        <end position="83"/>
    </location>
</feature>
<dbReference type="Gene3D" id="3.30.160.60">
    <property type="entry name" value="Classic Zinc Finger"/>
    <property type="match status" value="3"/>
</dbReference>
<evidence type="ECO:0000259" key="9">
    <source>
        <dbReference type="PROSITE" id="PS50157"/>
    </source>
</evidence>
<dbReference type="InterPro" id="IPR050527">
    <property type="entry name" value="Snail/Krueppel_Znf"/>
</dbReference>
<dbReference type="FunFam" id="3.30.160.60:FF:000100">
    <property type="entry name" value="Zinc finger 45-like"/>
    <property type="match status" value="1"/>
</dbReference>
<reference evidence="10" key="1">
    <citation type="journal article" date="2021" name="Sci. Adv.">
        <title>The American lobster genome reveals insights on longevity, neural, and immune adaptations.</title>
        <authorList>
            <person name="Polinski J.M."/>
            <person name="Zimin A.V."/>
            <person name="Clark K.F."/>
            <person name="Kohn A.B."/>
            <person name="Sadowski N."/>
            <person name="Timp W."/>
            <person name="Ptitsyn A."/>
            <person name="Khanna P."/>
            <person name="Romanova D.Y."/>
            <person name="Williams P."/>
            <person name="Greenwood S.J."/>
            <person name="Moroz L.L."/>
            <person name="Walt D.R."/>
            <person name="Bodnar A.G."/>
        </authorList>
    </citation>
    <scope>NUCLEOTIDE SEQUENCE</scope>
    <source>
        <strain evidence="10">GMGI-L3</strain>
    </source>
</reference>
<keyword evidence="1" id="KW-0479">Metal-binding</keyword>
<dbReference type="PROSITE" id="PS00028">
    <property type="entry name" value="ZINC_FINGER_C2H2_1"/>
    <property type="match status" value="2"/>
</dbReference>
<evidence type="ECO:0000256" key="2">
    <source>
        <dbReference type="ARBA" id="ARBA00022737"/>
    </source>
</evidence>
<keyword evidence="2" id="KW-0677">Repeat</keyword>
<name>A0A8J5MM62_HOMAM</name>
<protein>
    <submittedName>
        <fullName evidence="10">Zinc finger protein 148-like</fullName>
    </submittedName>
</protein>
<feature type="compositionally biased region" description="Polar residues" evidence="8">
    <location>
        <begin position="63"/>
        <end position="82"/>
    </location>
</feature>
<keyword evidence="3 7" id="KW-0863">Zinc-finger</keyword>
<dbReference type="GO" id="GO:0000978">
    <property type="term" value="F:RNA polymerase II cis-regulatory region sequence-specific DNA binding"/>
    <property type="evidence" value="ECO:0007669"/>
    <property type="project" value="TreeGrafter"/>
</dbReference>
<keyword evidence="11" id="KW-1185">Reference proteome</keyword>
<evidence type="ECO:0000256" key="6">
    <source>
        <dbReference type="ARBA" id="ARBA00037948"/>
    </source>
</evidence>
<evidence type="ECO:0000256" key="3">
    <source>
        <dbReference type="ARBA" id="ARBA00022771"/>
    </source>
</evidence>
<feature type="domain" description="C2H2-type" evidence="9">
    <location>
        <begin position="187"/>
        <end position="214"/>
    </location>
</feature>
<evidence type="ECO:0000256" key="5">
    <source>
        <dbReference type="ARBA" id="ARBA00023242"/>
    </source>
</evidence>